<evidence type="ECO:0000256" key="2">
    <source>
        <dbReference type="ARBA" id="ARBA00022529"/>
    </source>
</evidence>
<dbReference type="Gene3D" id="1.10.530.40">
    <property type="match status" value="1"/>
</dbReference>
<keyword evidence="6 7" id="KW-0326">Glycosidase</keyword>
<evidence type="ECO:0000256" key="1">
    <source>
        <dbReference type="ARBA" id="ARBA00000632"/>
    </source>
</evidence>
<dbReference type="CDD" id="cd00737">
    <property type="entry name" value="lyz_endolysin_autolysin"/>
    <property type="match status" value="1"/>
</dbReference>
<dbReference type="RefSeq" id="WP_323738945.1">
    <property type="nucleotide sequence ID" value="NZ_CP112933.1"/>
</dbReference>
<dbReference type="InterPro" id="IPR023346">
    <property type="entry name" value="Lysozyme-like_dom_sf"/>
</dbReference>
<keyword evidence="4 7" id="KW-0378">Hydrolase</keyword>
<dbReference type="Proteomes" id="UP001326613">
    <property type="component" value="Plasmid unnamed1"/>
</dbReference>
<dbReference type="InterPro" id="IPR034690">
    <property type="entry name" value="Endolysin_T4_type"/>
</dbReference>
<organism evidence="8 9">
    <name type="scientific">Candidatus Trichorickettsia mobilis</name>
    <dbReference type="NCBI Taxonomy" id="1346319"/>
    <lineage>
        <taxon>Bacteria</taxon>
        <taxon>Pseudomonadati</taxon>
        <taxon>Pseudomonadota</taxon>
        <taxon>Alphaproteobacteria</taxon>
        <taxon>Rickettsiales</taxon>
        <taxon>Rickettsiaceae</taxon>
        <taxon>Rickettsieae</taxon>
        <taxon>Candidatus Trichorickettsia</taxon>
    </lineage>
</organism>
<comment type="similarity">
    <text evidence="7">Belongs to the glycosyl hydrolase 24 family.</text>
</comment>
<dbReference type="Pfam" id="PF00959">
    <property type="entry name" value="Phage_lysozyme"/>
    <property type="match status" value="1"/>
</dbReference>
<dbReference type="EMBL" id="CP112933">
    <property type="protein sequence ID" value="WPY01470.1"/>
    <property type="molecule type" value="Genomic_DNA"/>
</dbReference>
<accession>A0ABZ0UTV4</accession>
<dbReference type="PANTHER" id="PTHR38107:SF3">
    <property type="entry name" value="LYSOZYME RRRD-RELATED"/>
    <property type="match status" value="1"/>
</dbReference>
<keyword evidence="8" id="KW-0614">Plasmid</keyword>
<dbReference type="InterPro" id="IPR033907">
    <property type="entry name" value="Endolysin_autolysin"/>
</dbReference>
<comment type="catalytic activity">
    <reaction evidence="1 7">
        <text>Hydrolysis of (1-&gt;4)-beta-linkages between N-acetylmuramic acid and N-acetyl-D-glucosamine residues in a peptidoglycan and between N-acetyl-D-glucosamine residues in chitodextrins.</text>
        <dbReference type="EC" id="3.2.1.17"/>
    </reaction>
</comment>
<dbReference type="EC" id="3.2.1.17" evidence="7"/>
<dbReference type="InterPro" id="IPR002196">
    <property type="entry name" value="Glyco_hydro_24"/>
</dbReference>
<evidence type="ECO:0000256" key="3">
    <source>
        <dbReference type="ARBA" id="ARBA00022638"/>
    </source>
</evidence>
<gene>
    <name evidence="8" type="ORF">Trichorick_01383</name>
</gene>
<evidence type="ECO:0000313" key="8">
    <source>
        <dbReference type="EMBL" id="WPY01470.1"/>
    </source>
</evidence>
<reference evidence="8 9" key="1">
    <citation type="submission" date="2022-10" db="EMBL/GenBank/DDBJ databases">
        <title>Host association and intracellularity evolved multiple times independently in the Rickettsiales.</title>
        <authorList>
            <person name="Castelli M."/>
            <person name="Nardi T."/>
            <person name="Gammuto L."/>
            <person name="Bellinzona G."/>
            <person name="Sabaneyeva E."/>
            <person name="Potekhin A."/>
            <person name="Serra V."/>
            <person name="Petroni G."/>
            <person name="Sassera D."/>
        </authorList>
    </citation>
    <scope>NUCLEOTIDE SEQUENCE [LARGE SCALE GENOMIC DNA]</scope>
    <source>
        <strain evidence="8 9">Kr 154-4</strain>
        <plasmid evidence="8 9">unnamed1</plasmid>
    </source>
</reference>
<dbReference type="InterPro" id="IPR023347">
    <property type="entry name" value="Lysozyme_dom_sf"/>
</dbReference>
<dbReference type="InterPro" id="IPR051018">
    <property type="entry name" value="Bacteriophage_GH24"/>
</dbReference>
<dbReference type="HAMAP" id="MF_04110">
    <property type="entry name" value="ENDOLYSIN_T4"/>
    <property type="match status" value="1"/>
</dbReference>
<proteinExistence type="inferred from homology"/>
<name>A0ABZ0UTV4_9RICK</name>
<keyword evidence="5" id="KW-1035">Host cytoplasm</keyword>
<evidence type="ECO:0000256" key="5">
    <source>
        <dbReference type="ARBA" id="ARBA00023200"/>
    </source>
</evidence>
<dbReference type="PANTHER" id="PTHR38107">
    <property type="match status" value="1"/>
</dbReference>
<keyword evidence="9" id="KW-1185">Reference proteome</keyword>
<evidence type="ECO:0000256" key="4">
    <source>
        <dbReference type="ARBA" id="ARBA00022801"/>
    </source>
</evidence>
<dbReference type="SUPFAM" id="SSF53955">
    <property type="entry name" value="Lysozyme-like"/>
    <property type="match status" value="1"/>
</dbReference>
<keyword evidence="3 7" id="KW-0081">Bacteriolytic enzyme</keyword>
<evidence type="ECO:0000256" key="7">
    <source>
        <dbReference type="RuleBase" id="RU003788"/>
    </source>
</evidence>
<geneLocation type="plasmid" evidence="8 9">
    <name>unnamed1</name>
</geneLocation>
<keyword evidence="2 7" id="KW-0929">Antimicrobial</keyword>
<protein>
    <recommendedName>
        <fullName evidence="7">Lysozyme</fullName>
        <ecNumber evidence="7">3.2.1.17</ecNumber>
    </recommendedName>
</protein>
<sequence>MNISQKGIDLIKKFEGFSPTPYHCPAGKMTIGYGHVVQASTERYNSPITEADAERMLLNDVKTAETTISKGVHVPLTQGQFDALVSLIYNWGGVGFLKSQGLKYLNSYDYRLAAEEFFSEEKGIVKVHGTVLPGLVRRRQAEWDLWNDK</sequence>
<evidence type="ECO:0000256" key="6">
    <source>
        <dbReference type="ARBA" id="ARBA00023295"/>
    </source>
</evidence>
<evidence type="ECO:0000313" key="9">
    <source>
        <dbReference type="Proteomes" id="UP001326613"/>
    </source>
</evidence>